<dbReference type="PROSITE" id="PS51257">
    <property type="entry name" value="PROKAR_LIPOPROTEIN"/>
    <property type="match status" value="1"/>
</dbReference>
<accession>A0ABT5EH89</accession>
<dbReference type="RefSeq" id="WP_271915001.1">
    <property type="nucleotide sequence ID" value="NZ_JAQNDO010000001.1"/>
</dbReference>
<feature type="chain" id="PRO_5046193088" description="VWFA domain-containing protein" evidence="2">
    <location>
        <begin position="23"/>
        <end position="432"/>
    </location>
</feature>
<organism evidence="3 4">
    <name type="scientific">Polyangium mundeleinium</name>
    <dbReference type="NCBI Taxonomy" id="2995306"/>
    <lineage>
        <taxon>Bacteria</taxon>
        <taxon>Pseudomonadati</taxon>
        <taxon>Myxococcota</taxon>
        <taxon>Polyangia</taxon>
        <taxon>Polyangiales</taxon>
        <taxon>Polyangiaceae</taxon>
        <taxon>Polyangium</taxon>
    </lineage>
</organism>
<evidence type="ECO:0008006" key="5">
    <source>
        <dbReference type="Google" id="ProtNLM"/>
    </source>
</evidence>
<protein>
    <recommendedName>
        <fullName evidence="5">VWFA domain-containing protein</fullName>
    </recommendedName>
</protein>
<feature type="region of interest" description="Disordered" evidence="1">
    <location>
        <begin position="26"/>
        <end position="84"/>
    </location>
</feature>
<dbReference type="InterPro" id="IPR036465">
    <property type="entry name" value="vWFA_dom_sf"/>
</dbReference>
<keyword evidence="2" id="KW-0732">Signal</keyword>
<proteinExistence type="predicted"/>
<evidence type="ECO:0000313" key="3">
    <source>
        <dbReference type="EMBL" id="MDC0740111.1"/>
    </source>
</evidence>
<evidence type="ECO:0000313" key="4">
    <source>
        <dbReference type="Proteomes" id="UP001221411"/>
    </source>
</evidence>
<sequence>MRPYVLLSLLASTAATMVIACATSNGGSSSWDPPGQGGTGGTGGAGGTAGTGAGGSAGEGGLFQDDGGTGTDAPPLSDDAACASTASEATVEKLPVDIIWVVDNSSSMQPAITEIKKGLNAFASLIAAKNLDYKVIMLSLRNKTSPVQVSGSTRYPICIPAPLAGNDNCGNGARFFHSSVDIRSVQPLEQFLGTLGQTDGYKLGDERGGEPWKQELRPQATKTIVIVSDDNSRLSATNFESFAGGKNPANTLTLPPGILSPTWNGLFTDYVFSGIYGWGSTSNPNTVCEYSDGTNPPSSGPTYTTLVQKTGGVRAQLCDGSAAWQPFFDAVAQAVDQTAKLSCELAIPKPPTGEDLDPELVNVALSSGGAPTYLPRVNGAAACNGGGWYYDDPAAPQKVILCETSCDQAQALVGEDKTGKIEVFFGCQSIIK</sequence>
<dbReference type="SUPFAM" id="SSF53300">
    <property type="entry name" value="vWA-like"/>
    <property type="match status" value="1"/>
</dbReference>
<feature type="compositionally biased region" description="Gly residues" evidence="1">
    <location>
        <begin position="35"/>
        <end position="61"/>
    </location>
</feature>
<gene>
    <name evidence="3" type="ORF">POL67_02060</name>
</gene>
<feature type="signal peptide" evidence="2">
    <location>
        <begin position="1"/>
        <end position="22"/>
    </location>
</feature>
<keyword evidence="4" id="KW-1185">Reference proteome</keyword>
<reference evidence="3 4" key="1">
    <citation type="submission" date="2022-11" db="EMBL/GenBank/DDBJ databases">
        <title>Minimal conservation of predation-associated metabolite biosynthetic gene clusters underscores biosynthetic potential of Myxococcota including descriptions for ten novel species: Archangium lansinium sp. nov., Myxococcus landrumus sp. nov., Nannocystis bai.</title>
        <authorList>
            <person name="Ahearne A."/>
            <person name="Stevens C."/>
            <person name="Dowd S."/>
        </authorList>
    </citation>
    <scope>NUCLEOTIDE SEQUENCE [LARGE SCALE GENOMIC DNA]</scope>
    <source>
        <strain evidence="3 4">RJM3</strain>
    </source>
</reference>
<dbReference type="EMBL" id="JAQNDO010000001">
    <property type="protein sequence ID" value="MDC0740111.1"/>
    <property type="molecule type" value="Genomic_DNA"/>
</dbReference>
<evidence type="ECO:0000256" key="2">
    <source>
        <dbReference type="SAM" id="SignalP"/>
    </source>
</evidence>
<dbReference type="Proteomes" id="UP001221411">
    <property type="component" value="Unassembled WGS sequence"/>
</dbReference>
<evidence type="ECO:0000256" key="1">
    <source>
        <dbReference type="SAM" id="MobiDB-lite"/>
    </source>
</evidence>
<comment type="caution">
    <text evidence="3">The sequence shown here is derived from an EMBL/GenBank/DDBJ whole genome shotgun (WGS) entry which is preliminary data.</text>
</comment>
<name>A0ABT5EH89_9BACT</name>